<organism evidence="1 2">
    <name type="scientific">Wuchereria bancrofti</name>
    <dbReference type="NCBI Taxonomy" id="6293"/>
    <lineage>
        <taxon>Eukaryota</taxon>
        <taxon>Metazoa</taxon>
        <taxon>Ecdysozoa</taxon>
        <taxon>Nematoda</taxon>
        <taxon>Chromadorea</taxon>
        <taxon>Rhabditida</taxon>
        <taxon>Spirurina</taxon>
        <taxon>Spiruromorpha</taxon>
        <taxon>Filarioidea</taxon>
        <taxon>Onchocercidae</taxon>
        <taxon>Wuchereria</taxon>
    </lineage>
</organism>
<reference evidence="1" key="1">
    <citation type="submission" date="2015-03" db="EMBL/GenBank/DDBJ databases">
        <title>Wuchereria bancrofti Genome Sequencing Papua New Guinea Strain.</title>
        <authorList>
            <person name="Small S.T."/>
            <person name="Serre D."/>
            <person name="Zimmerman P.A."/>
        </authorList>
    </citation>
    <scope>NUCLEOTIDE SEQUENCE [LARGE SCALE GENOMIC DNA]</scope>
    <source>
        <strain evidence="1">pt0022</strain>
    </source>
</reference>
<accession>A0AAF5RW17</accession>
<reference evidence="2" key="3">
    <citation type="submission" date="2024-02" db="UniProtKB">
        <authorList>
            <consortium name="WormBaseParasite"/>
        </authorList>
    </citation>
    <scope>IDENTIFICATION</scope>
    <source>
        <strain evidence="2">pt0022</strain>
    </source>
</reference>
<dbReference type="WBParaSite" id="mrna-Wban_06624">
    <property type="protein sequence ID" value="mrna-Wban_06624"/>
    <property type="gene ID" value="Wban_06624"/>
</dbReference>
<evidence type="ECO:0000313" key="2">
    <source>
        <dbReference type="WBParaSite" id="mrna-Wban_06624"/>
    </source>
</evidence>
<name>A0AAF5RW17_WUCBA</name>
<protein>
    <submittedName>
        <fullName evidence="2">Uncharacterized protein</fullName>
    </submittedName>
</protein>
<evidence type="ECO:0000313" key="1">
    <source>
        <dbReference type="Proteomes" id="UP000093561"/>
    </source>
</evidence>
<sequence length="37" mass="4397">MDMEFEMQMQKIEILSIGVCFISKKNCLKNYPKSQKL</sequence>
<proteinExistence type="predicted"/>
<reference evidence="1" key="2">
    <citation type="journal article" date="2016" name="Mol. Ecol.">
        <title>Population genomics of the filarial nematode parasite Wuchereria bancrofti from mosquitoes.</title>
        <authorList>
            <person name="Small S.T."/>
            <person name="Reimer L.J."/>
            <person name="Tisch D.J."/>
            <person name="King C.L."/>
            <person name="Christensen B.M."/>
            <person name="Siba P.M."/>
            <person name="Kazura J.W."/>
            <person name="Serre D."/>
            <person name="Zimmerman P.A."/>
        </authorList>
    </citation>
    <scope>NUCLEOTIDE SEQUENCE</scope>
    <source>
        <strain evidence="1">pt0022</strain>
    </source>
</reference>
<dbReference type="AlphaFoldDB" id="A0AAF5RW17"/>
<dbReference type="Proteomes" id="UP000093561">
    <property type="component" value="Unassembled WGS sequence"/>
</dbReference>